<feature type="signal peptide" evidence="2">
    <location>
        <begin position="1"/>
        <end position="40"/>
    </location>
</feature>
<sequence length="258" mass="25789">MNAGHRGRTGWLLPSATALLAALGAGALVAAALLPAPQQAAAPTPERSAPTDTAQPVPERRHDAQAATPVADLADPAWLARTSVATDIPPRALAAYAGAALDAEQTHPGCGLGWNTLAAIGLVESGHGTLGGGALDGDGVASPPVVGVPLDGRGVDAVADTDGGALDGDGTWDRAVGPMQFIPSTWASTARDGDRDGRTDIHDLDDAALTAAEHLCDVGGDLTEPSAWIAAIGAYNSSVDYNNRVAAAADDYAARASA</sequence>
<evidence type="ECO:0000313" key="5">
    <source>
        <dbReference type="Proteomes" id="UP000228758"/>
    </source>
</evidence>
<dbReference type="RefSeq" id="WP_100365135.1">
    <property type="nucleotide sequence ID" value="NZ_PGFF01000001.1"/>
</dbReference>
<proteinExistence type="predicted"/>
<dbReference type="Pfam" id="PF13406">
    <property type="entry name" value="SLT_2"/>
    <property type="match status" value="1"/>
</dbReference>
<dbReference type="InterPro" id="IPR023346">
    <property type="entry name" value="Lysozyme-like_dom_sf"/>
</dbReference>
<dbReference type="GO" id="GO:0009253">
    <property type="term" value="P:peptidoglycan catabolic process"/>
    <property type="evidence" value="ECO:0007669"/>
    <property type="project" value="TreeGrafter"/>
</dbReference>
<keyword evidence="2" id="KW-0732">Signal</keyword>
<name>A0A2M9CM68_9MICO</name>
<dbReference type="InterPro" id="IPR043426">
    <property type="entry name" value="MltB-like"/>
</dbReference>
<feature type="region of interest" description="Disordered" evidence="1">
    <location>
        <begin position="39"/>
        <end position="70"/>
    </location>
</feature>
<dbReference type="SUPFAM" id="SSF53955">
    <property type="entry name" value="Lysozyme-like"/>
    <property type="match status" value="1"/>
</dbReference>
<dbReference type="EMBL" id="PGFF01000001">
    <property type="protein sequence ID" value="PJJ73001.1"/>
    <property type="molecule type" value="Genomic_DNA"/>
</dbReference>
<dbReference type="PANTHER" id="PTHR30163">
    <property type="entry name" value="MEMBRANE-BOUND LYTIC MUREIN TRANSGLYCOSYLASE B"/>
    <property type="match status" value="1"/>
</dbReference>
<dbReference type="CDD" id="cd13399">
    <property type="entry name" value="Slt35-like"/>
    <property type="match status" value="1"/>
</dbReference>
<dbReference type="InterPro" id="IPR031304">
    <property type="entry name" value="SLT_2"/>
</dbReference>
<dbReference type="AlphaFoldDB" id="A0A2M9CM68"/>
<dbReference type="OrthoDB" id="9796191at2"/>
<accession>A0A2M9CM68</accession>
<evidence type="ECO:0000313" key="4">
    <source>
        <dbReference type="EMBL" id="PJJ73001.1"/>
    </source>
</evidence>
<gene>
    <name evidence="4" type="ORF">CLV46_2581</name>
</gene>
<dbReference type="Gene3D" id="1.10.530.10">
    <property type="match status" value="1"/>
</dbReference>
<evidence type="ECO:0000256" key="2">
    <source>
        <dbReference type="SAM" id="SignalP"/>
    </source>
</evidence>
<keyword evidence="5" id="KW-1185">Reference proteome</keyword>
<evidence type="ECO:0000259" key="3">
    <source>
        <dbReference type="Pfam" id="PF13406"/>
    </source>
</evidence>
<comment type="caution">
    <text evidence="4">The sequence shown here is derived from an EMBL/GenBank/DDBJ whole genome shotgun (WGS) entry which is preliminary data.</text>
</comment>
<evidence type="ECO:0000256" key="1">
    <source>
        <dbReference type="SAM" id="MobiDB-lite"/>
    </source>
</evidence>
<dbReference type="PANTHER" id="PTHR30163:SF8">
    <property type="entry name" value="LYTIC MUREIN TRANSGLYCOSYLASE"/>
    <property type="match status" value="1"/>
</dbReference>
<feature type="chain" id="PRO_5038414073" evidence="2">
    <location>
        <begin position="41"/>
        <end position="258"/>
    </location>
</feature>
<dbReference type="Proteomes" id="UP000228758">
    <property type="component" value="Unassembled WGS sequence"/>
</dbReference>
<reference evidence="4 5" key="1">
    <citation type="submission" date="2017-11" db="EMBL/GenBank/DDBJ databases">
        <title>Genomic Encyclopedia of Archaeal and Bacterial Type Strains, Phase II (KMG-II): From Individual Species to Whole Genera.</title>
        <authorList>
            <person name="Goeker M."/>
        </authorList>
    </citation>
    <scope>NUCLEOTIDE SEQUENCE [LARGE SCALE GENOMIC DNA]</scope>
    <source>
        <strain evidence="4 5">DSM 27393</strain>
    </source>
</reference>
<protein>
    <submittedName>
        <fullName evidence="4">Transglycosylase protein with SLT domain</fullName>
    </submittedName>
</protein>
<organism evidence="4 5">
    <name type="scientific">Diaminobutyricimonas aerilata</name>
    <dbReference type="NCBI Taxonomy" id="1162967"/>
    <lineage>
        <taxon>Bacteria</taxon>
        <taxon>Bacillati</taxon>
        <taxon>Actinomycetota</taxon>
        <taxon>Actinomycetes</taxon>
        <taxon>Micrococcales</taxon>
        <taxon>Microbacteriaceae</taxon>
        <taxon>Diaminobutyricimonas</taxon>
    </lineage>
</organism>
<dbReference type="GO" id="GO:0008933">
    <property type="term" value="F:peptidoglycan lytic transglycosylase activity"/>
    <property type="evidence" value="ECO:0007669"/>
    <property type="project" value="TreeGrafter"/>
</dbReference>
<feature type="domain" description="Transglycosylase SLT" evidence="3">
    <location>
        <begin position="169"/>
        <end position="217"/>
    </location>
</feature>